<comment type="caution">
    <text evidence="1">The sequence shown here is derived from an EMBL/GenBank/DDBJ whole genome shotgun (WGS) entry which is preliminary data.</text>
</comment>
<accession>A0ABQ9Z2U3</accession>
<dbReference type="EMBL" id="JAOYFB010000002">
    <property type="protein sequence ID" value="KAK4007219.1"/>
    <property type="molecule type" value="Genomic_DNA"/>
</dbReference>
<gene>
    <name evidence="1" type="ORF">OUZ56_012379</name>
</gene>
<evidence type="ECO:0000313" key="1">
    <source>
        <dbReference type="EMBL" id="KAK4007219.1"/>
    </source>
</evidence>
<name>A0ABQ9Z2U3_9CRUS</name>
<dbReference type="Proteomes" id="UP001234178">
    <property type="component" value="Unassembled WGS sequence"/>
</dbReference>
<sequence length="64" mass="7616">MKITISQQPQLLNTGMYEILAFFENLGTNNTEIFGLYPRNFRVCHKEKDIFEETTQERLDFVIE</sequence>
<proteinExistence type="predicted"/>
<keyword evidence="2" id="KW-1185">Reference proteome</keyword>
<protein>
    <submittedName>
        <fullName evidence="1">Uncharacterized protein</fullName>
    </submittedName>
</protein>
<reference evidence="1 2" key="1">
    <citation type="journal article" date="2023" name="Nucleic Acids Res.">
        <title>The hologenome of Daphnia magna reveals possible DNA methylation and microbiome-mediated evolution of the host genome.</title>
        <authorList>
            <person name="Chaturvedi A."/>
            <person name="Li X."/>
            <person name="Dhandapani V."/>
            <person name="Marshall H."/>
            <person name="Kissane S."/>
            <person name="Cuenca-Cambronero M."/>
            <person name="Asole G."/>
            <person name="Calvet F."/>
            <person name="Ruiz-Romero M."/>
            <person name="Marangio P."/>
            <person name="Guigo R."/>
            <person name="Rago D."/>
            <person name="Mirbahai L."/>
            <person name="Eastwood N."/>
            <person name="Colbourne J.K."/>
            <person name="Zhou J."/>
            <person name="Mallon E."/>
            <person name="Orsini L."/>
        </authorList>
    </citation>
    <scope>NUCLEOTIDE SEQUENCE [LARGE SCALE GENOMIC DNA]</scope>
    <source>
        <strain evidence="1">LRV0_1</strain>
    </source>
</reference>
<organism evidence="1 2">
    <name type="scientific">Daphnia magna</name>
    <dbReference type="NCBI Taxonomy" id="35525"/>
    <lineage>
        <taxon>Eukaryota</taxon>
        <taxon>Metazoa</taxon>
        <taxon>Ecdysozoa</taxon>
        <taxon>Arthropoda</taxon>
        <taxon>Crustacea</taxon>
        <taxon>Branchiopoda</taxon>
        <taxon>Diplostraca</taxon>
        <taxon>Cladocera</taxon>
        <taxon>Anomopoda</taxon>
        <taxon>Daphniidae</taxon>
        <taxon>Daphnia</taxon>
    </lineage>
</organism>
<evidence type="ECO:0000313" key="2">
    <source>
        <dbReference type="Proteomes" id="UP001234178"/>
    </source>
</evidence>